<dbReference type="EMBL" id="ML994640">
    <property type="protein sequence ID" value="KAF2183970.1"/>
    <property type="molecule type" value="Genomic_DNA"/>
</dbReference>
<dbReference type="PROSITE" id="PS00108">
    <property type="entry name" value="PROTEIN_KINASE_ST"/>
    <property type="match status" value="1"/>
</dbReference>
<feature type="domain" description="Protein kinase" evidence="10">
    <location>
        <begin position="1"/>
        <end position="160"/>
    </location>
</feature>
<dbReference type="InterPro" id="IPR000719">
    <property type="entry name" value="Prot_kinase_dom"/>
</dbReference>
<reference evidence="11" key="1">
    <citation type="journal article" date="2020" name="Stud. Mycol.">
        <title>101 Dothideomycetes genomes: a test case for predicting lifestyles and emergence of pathogens.</title>
        <authorList>
            <person name="Haridas S."/>
            <person name="Albert R."/>
            <person name="Binder M."/>
            <person name="Bloem J."/>
            <person name="Labutti K."/>
            <person name="Salamov A."/>
            <person name="Andreopoulos B."/>
            <person name="Baker S."/>
            <person name="Barry K."/>
            <person name="Bills G."/>
            <person name="Bluhm B."/>
            <person name="Cannon C."/>
            <person name="Castanera R."/>
            <person name="Culley D."/>
            <person name="Daum C."/>
            <person name="Ezra D."/>
            <person name="Gonzalez J."/>
            <person name="Henrissat B."/>
            <person name="Kuo A."/>
            <person name="Liang C."/>
            <person name="Lipzen A."/>
            <person name="Lutzoni F."/>
            <person name="Magnuson J."/>
            <person name="Mondo S."/>
            <person name="Nolan M."/>
            <person name="Ohm R."/>
            <person name="Pangilinan J."/>
            <person name="Park H.-J."/>
            <person name="Ramirez L."/>
            <person name="Alfaro M."/>
            <person name="Sun H."/>
            <person name="Tritt A."/>
            <person name="Yoshinaga Y."/>
            <person name="Zwiers L.-H."/>
            <person name="Turgeon B."/>
            <person name="Goodwin S."/>
            <person name="Spatafora J."/>
            <person name="Crous P."/>
            <person name="Grigoriev I."/>
        </authorList>
    </citation>
    <scope>NUCLEOTIDE SEQUENCE</scope>
    <source>
        <strain evidence="11">CBS 207.26</strain>
    </source>
</reference>
<gene>
    <name evidence="11" type="ORF">K469DRAFT_581589</name>
</gene>
<dbReference type="PANTHER" id="PTHR48013:SF9">
    <property type="entry name" value="DUAL SPECIFICITY MITOGEN-ACTIVATED PROTEIN KINASE KINASE 5"/>
    <property type="match status" value="1"/>
</dbReference>
<dbReference type="SUPFAM" id="SSF56112">
    <property type="entry name" value="Protein kinase-like (PK-like)"/>
    <property type="match status" value="1"/>
</dbReference>
<dbReference type="GO" id="GO:0004708">
    <property type="term" value="F:MAP kinase kinase activity"/>
    <property type="evidence" value="ECO:0007669"/>
    <property type="project" value="UniProtKB-EC"/>
</dbReference>
<evidence type="ECO:0000256" key="9">
    <source>
        <dbReference type="ARBA" id="ARBA00051693"/>
    </source>
</evidence>
<evidence type="ECO:0000256" key="6">
    <source>
        <dbReference type="ARBA" id="ARBA00038999"/>
    </source>
</evidence>
<evidence type="ECO:0000256" key="3">
    <source>
        <dbReference type="ARBA" id="ARBA00022777"/>
    </source>
</evidence>
<evidence type="ECO:0000259" key="10">
    <source>
        <dbReference type="PROSITE" id="PS50011"/>
    </source>
</evidence>
<dbReference type="PROSITE" id="PS50011">
    <property type="entry name" value="PROTEIN_KINASE_DOM"/>
    <property type="match status" value="1"/>
</dbReference>
<evidence type="ECO:0000256" key="1">
    <source>
        <dbReference type="ARBA" id="ARBA00022679"/>
    </source>
</evidence>
<keyword evidence="3 11" id="KW-0418">Kinase</keyword>
<proteinExistence type="inferred from homology"/>
<dbReference type="EC" id="2.7.12.2" evidence="6"/>
<keyword evidence="4" id="KW-0067">ATP-binding</keyword>
<comment type="catalytic activity">
    <reaction evidence="7">
        <text>L-seryl-[protein] + ATP = O-phospho-L-seryl-[protein] + ADP + H(+)</text>
        <dbReference type="Rhea" id="RHEA:17989"/>
        <dbReference type="Rhea" id="RHEA-COMP:9863"/>
        <dbReference type="Rhea" id="RHEA-COMP:11604"/>
        <dbReference type="ChEBI" id="CHEBI:15378"/>
        <dbReference type="ChEBI" id="CHEBI:29999"/>
        <dbReference type="ChEBI" id="CHEBI:30616"/>
        <dbReference type="ChEBI" id="CHEBI:83421"/>
        <dbReference type="ChEBI" id="CHEBI:456216"/>
        <dbReference type="EC" id="2.7.12.2"/>
    </reaction>
</comment>
<sequence length="160" mass="18428">VLSALRYLHIKGIIHQDIKPGNILLFLNLPRKYKLTNFGLSRGMHDNAALSFVGTHLYATPEVYPNSGDARTRYDYSVDIWSLGAVLWLTLTGCQMVELEPEHYKDAEIVREIKELWEPDMNLLDDIQVSKEGQEFVLDMLELNPSKRPSKFRENLVRAI</sequence>
<evidence type="ECO:0000313" key="11">
    <source>
        <dbReference type="EMBL" id="KAF2183970.1"/>
    </source>
</evidence>
<comment type="catalytic activity">
    <reaction evidence="9">
        <text>L-tyrosyl-[protein] + ATP = O-phospho-L-tyrosyl-[protein] + ADP + H(+)</text>
        <dbReference type="Rhea" id="RHEA:10596"/>
        <dbReference type="Rhea" id="RHEA-COMP:10136"/>
        <dbReference type="Rhea" id="RHEA-COMP:20101"/>
        <dbReference type="ChEBI" id="CHEBI:15378"/>
        <dbReference type="ChEBI" id="CHEBI:30616"/>
        <dbReference type="ChEBI" id="CHEBI:46858"/>
        <dbReference type="ChEBI" id="CHEBI:61978"/>
        <dbReference type="ChEBI" id="CHEBI:456216"/>
        <dbReference type="EC" id="2.7.12.2"/>
    </reaction>
</comment>
<evidence type="ECO:0000256" key="5">
    <source>
        <dbReference type="ARBA" id="ARBA00038035"/>
    </source>
</evidence>
<dbReference type="Pfam" id="PF00069">
    <property type="entry name" value="Pkinase"/>
    <property type="match status" value="1"/>
</dbReference>
<keyword evidence="1" id="KW-0808">Transferase</keyword>
<evidence type="ECO:0000313" key="12">
    <source>
        <dbReference type="Proteomes" id="UP000800200"/>
    </source>
</evidence>
<dbReference type="Gene3D" id="1.10.510.10">
    <property type="entry name" value="Transferase(Phosphotransferase) domain 1"/>
    <property type="match status" value="1"/>
</dbReference>
<dbReference type="PANTHER" id="PTHR48013">
    <property type="entry name" value="DUAL SPECIFICITY MITOGEN-ACTIVATED PROTEIN KINASE KINASE 5-RELATED"/>
    <property type="match status" value="1"/>
</dbReference>
<dbReference type="InterPro" id="IPR008271">
    <property type="entry name" value="Ser/Thr_kinase_AS"/>
</dbReference>
<dbReference type="AlphaFoldDB" id="A0A6A6E1E3"/>
<comment type="catalytic activity">
    <reaction evidence="8">
        <text>L-threonyl-[protein] + ATP = O-phospho-L-threonyl-[protein] + ADP + H(+)</text>
        <dbReference type="Rhea" id="RHEA:46608"/>
        <dbReference type="Rhea" id="RHEA-COMP:11060"/>
        <dbReference type="Rhea" id="RHEA-COMP:11605"/>
        <dbReference type="ChEBI" id="CHEBI:15378"/>
        <dbReference type="ChEBI" id="CHEBI:30013"/>
        <dbReference type="ChEBI" id="CHEBI:30616"/>
        <dbReference type="ChEBI" id="CHEBI:61977"/>
        <dbReference type="ChEBI" id="CHEBI:456216"/>
        <dbReference type="EC" id="2.7.12.2"/>
    </reaction>
</comment>
<evidence type="ECO:0000256" key="2">
    <source>
        <dbReference type="ARBA" id="ARBA00022741"/>
    </source>
</evidence>
<keyword evidence="12" id="KW-1185">Reference proteome</keyword>
<evidence type="ECO:0000256" key="8">
    <source>
        <dbReference type="ARBA" id="ARBA00049299"/>
    </source>
</evidence>
<evidence type="ECO:0000256" key="4">
    <source>
        <dbReference type="ARBA" id="ARBA00022840"/>
    </source>
</evidence>
<name>A0A6A6E1E3_9PEZI</name>
<dbReference type="InterPro" id="IPR011009">
    <property type="entry name" value="Kinase-like_dom_sf"/>
</dbReference>
<accession>A0A6A6E1E3</accession>
<dbReference type="SMART" id="SM00220">
    <property type="entry name" value="S_TKc"/>
    <property type="match status" value="1"/>
</dbReference>
<keyword evidence="2" id="KW-0547">Nucleotide-binding</keyword>
<evidence type="ECO:0000256" key="7">
    <source>
        <dbReference type="ARBA" id="ARBA00049014"/>
    </source>
</evidence>
<dbReference type="OrthoDB" id="4062651at2759"/>
<organism evidence="11 12">
    <name type="scientific">Zopfia rhizophila CBS 207.26</name>
    <dbReference type="NCBI Taxonomy" id="1314779"/>
    <lineage>
        <taxon>Eukaryota</taxon>
        <taxon>Fungi</taxon>
        <taxon>Dikarya</taxon>
        <taxon>Ascomycota</taxon>
        <taxon>Pezizomycotina</taxon>
        <taxon>Dothideomycetes</taxon>
        <taxon>Dothideomycetes incertae sedis</taxon>
        <taxon>Zopfiaceae</taxon>
        <taxon>Zopfia</taxon>
    </lineage>
</organism>
<protein>
    <recommendedName>
        <fullName evidence="6">mitogen-activated protein kinase kinase</fullName>
        <ecNumber evidence="6">2.7.12.2</ecNumber>
    </recommendedName>
</protein>
<dbReference type="GO" id="GO:0005524">
    <property type="term" value="F:ATP binding"/>
    <property type="evidence" value="ECO:0007669"/>
    <property type="project" value="UniProtKB-KW"/>
</dbReference>
<comment type="similarity">
    <text evidence="5">Belongs to the protein kinase superfamily. STE Ser/Thr protein kinase family. MAP kinase kinase subfamily.</text>
</comment>
<feature type="non-terminal residue" evidence="11">
    <location>
        <position position="1"/>
    </location>
</feature>
<dbReference type="Proteomes" id="UP000800200">
    <property type="component" value="Unassembled WGS sequence"/>
</dbReference>